<proteinExistence type="predicted"/>
<evidence type="ECO:0000256" key="1">
    <source>
        <dbReference type="SAM" id="MobiDB-lite"/>
    </source>
</evidence>
<protein>
    <submittedName>
        <fullName evidence="2">Uncharacterized protein</fullName>
    </submittedName>
</protein>
<reference evidence="2 3" key="1">
    <citation type="submission" date="2018-07" db="EMBL/GenBank/DDBJ databases">
        <title>Whole Genome Shotgun Sequence of Streptomyces spongiicola strain 531S.</title>
        <authorList>
            <person name="Dohra H."/>
            <person name="Kodani S."/>
        </authorList>
    </citation>
    <scope>NUCLEOTIDE SEQUENCE [LARGE SCALE GENOMIC DNA]</scope>
    <source>
        <strain evidence="2 3">531S</strain>
    </source>
</reference>
<feature type="region of interest" description="Disordered" evidence="1">
    <location>
        <begin position="29"/>
        <end position="88"/>
    </location>
</feature>
<organism evidence="2 3">
    <name type="scientific">Streptomyces spongiicola</name>
    <dbReference type="NCBI Taxonomy" id="1690221"/>
    <lineage>
        <taxon>Bacteria</taxon>
        <taxon>Bacillati</taxon>
        <taxon>Actinomycetota</taxon>
        <taxon>Actinomycetes</taxon>
        <taxon>Kitasatosporales</taxon>
        <taxon>Streptomycetaceae</taxon>
        <taxon>Streptomyces</taxon>
    </lineage>
</organism>
<comment type="caution">
    <text evidence="2">The sequence shown here is derived from an EMBL/GenBank/DDBJ whole genome shotgun (WGS) entry which is preliminary data.</text>
</comment>
<evidence type="ECO:0000313" key="3">
    <source>
        <dbReference type="Proteomes" id="UP000265354"/>
    </source>
</evidence>
<evidence type="ECO:0000313" key="2">
    <source>
        <dbReference type="EMBL" id="GBQ02972.1"/>
    </source>
</evidence>
<accession>A0A388T456</accession>
<gene>
    <name evidence="2" type="ORF">SSP531S_44360</name>
</gene>
<name>A0A388T456_9ACTN</name>
<feature type="compositionally biased region" description="Basic and acidic residues" evidence="1">
    <location>
        <begin position="30"/>
        <end position="60"/>
    </location>
</feature>
<dbReference type="AlphaFoldDB" id="A0A388T456"/>
<dbReference type="EMBL" id="BGZL01000014">
    <property type="protein sequence ID" value="GBQ02972.1"/>
    <property type="molecule type" value="Genomic_DNA"/>
</dbReference>
<sequence>MGGEAPGEVALDDDRDAGVEMALDLLGRGEQSRKVEAHPRLDVRPPVHRVSEGLVEGRDGGDEDGLSGGGASVDLPVPRKPSRLSKRG</sequence>
<dbReference type="Proteomes" id="UP000265354">
    <property type="component" value="Unassembled WGS sequence"/>
</dbReference>